<dbReference type="Proteomes" id="UP000266272">
    <property type="component" value="Unassembled WGS sequence"/>
</dbReference>
<comment type="caution">
    <text evidence="3">The sequence shown here is derived from an EMBL/GenBank/DDBJ whole genome shotgun (WGS) entry which is preliminary data.</text>
</comment>
<proteinExistence type="predicted"/>
<dbReference type="EMBL" id="PXOA01000568">
    <property type="protein sequence ID" value="RFU74121.1"/>
    <property type="molecule type" value="Genomic_DNA"/>
</dbReference>
<organism evidence="3 4">
    <name type="scientific">Trichoderma arundinaceum</name>
    <dbReference type="NCBI Taxonomy" id="490622"/>
    <lineage>
        <taxon>Eukaryota</taxon>
        <taxon>Fungi</taxon>
        <taxon>Dikarya</taxon>
        <taxon>Ascomycota</taxon>
        <taxon>Pezizomycotina</taxon>
        <taxon>Sordariomycetes</taxon>
        <taxon>Hypocreomycetidae</taxon>
        <taxon>Hypocreales</taxon>
        <taxon>Hypocreaceae</taxon>
        <taxon>Trichoderma</taxon>
    </lineage>
</organism>
<feature type="compositionally biased region" description="Polar residues" evidence="1">
    <location>
        <begin position="218"/>
        <end position="227"/>
    </location>
</feature>
<feature type="region of interest" description="Disordered" evidence="1">
    <location>
        <begin position="105"/>
        <end position="130"/>
    </location>
</feature>
<reference evidence="3 4" key="1">
    <citation type="journal article" date="2018" name="PLoS Pathog.">
        <title>Evolution of structural diversity of trichothecenes, a family of toxins produced by plant pathogenic and entomopathogenic fungi.</title>
        <authorList>
            <person name="Proctor R.H."/>
            <person name="McCormick S.P."/>
            <person name="Kim H.S."/>
            <person name="Cardoza R.E."/>
            <person name="Stanley A.M."/>
            <person name="Lindo L."/>
            <person name="Kelly A."/>
            <person name="Brown D.W."/>
            <person name="Lee T."/>
            <person name="Vaughan M.M."/>
            <person name="Alexander N.J."/>
            <person name="Busman M."/>
            <person name="Gutierrez S."/>
        </authorList>
    </citation>
    <scope>NUCLEOTIDE SEQUENCE [LARGE SCALE GENOMIC DNA]</scope>
    <source>
        <strain evidence="3 4">IBT 40837</strain>
    </source>
</reference>
<name>A0A395NE13_TRIAR</name>
<evidence type="ECO:0000313" key="4">
    <source>
        <dbReference type="Proteomes" id="UP000266272"/>
    </source>
</evidence>
<evidence type="ECO:0000313" key="3">
    <source>
        <dbReference type="EMBL" id="RFU74121.1"/>
    </source>
</evidence>
<feature type="region of interest" description="Disordered" evidence="1">
    <location>
        <begin position="166"/>
        <end position="248"/>
    </location>
</feature>
<evidence type="ECO:0000256" key="1">
    <source>
        <dbReference type="SAM" id="MobiDB-lite"/>
    </source>
</evidence>
<keyword evidence="2" id="KW-1133">Transmembrane helix</keyword>
<keyword evidence="2" id="KW-0472">Membrane</keyword>
<keyword evidence="4" id="KW-1185">Reference proteome</keyword>
<gene>
    <name evidence="3" type="ORF">TARUN_8121</name>
</gene>
<accession>A0A395NE13</accession>
<protein>
    <submittedName>
        <fullName evidence="3">Uncharacterized protein</fullName>
    </submittedName>
</protein>
<feature type="compositionally biased region" description="Polar residues" evidence="1">
    <location>
        <begin position="239"/>
        <end position="248"/>
    </location>
</feature>
<feature type="transmembrane region" description="Helical" evidence="2">
    <location>
        <begin position="17"/>
        <end position="40"/>
    </location>
</feature>
<keyword evidence="2" id="KW-0812">Transmembrane</keyword>
<sequence>MDKTAILSRRELPKTTMIYIIVGVVVGVTCTVGVITFLVLKHRKGQKYSQLRKRKPDTIDRESYRKSMMSTFSEVDDAQRQAMIRKSLATRSSTMELHLEAQSIRTTTPRPLGGHNLDTQLPLPPPSRDEESLVEESLIGLRADWKEWEARLHENQSLSLDFHPAVAPSRKDSTSSTGSNGAYLLDASPPSQCHIGVSTTELDRRSLPSMTRPHSVVSVETTRSLPTQYEVKQDPRTLHQLQQSWAPS</sequence>
<dbReference type="AlphaFoldDB" id="A0A395NE13"/>
<evidence type="ECO:0000256" key="2">
    <source>
        <dbReference type="SAM" id="Phobius"/>
    </source>
</evidence>
<dbReference type="OrthoDB" id="5222624at2759"/>